<evidence type="ECO:0000256" key="5">
    <source>
        <dbReference type="ARBA" id="ARBA00023180"/>
    </source>
</evidence>
<dbReference type="Gene3D" id="3.30.379.10">
    <property type="entry name" value="Chitobiase/beta-hexosaminidase domain 2-like"/>
    <property type="match status" value="1"/>
</dbReference>
<dbReference type="InterPro" id="IPR007750">
    <property type="entry name" value="DUF674"/>
</dbReference>
<evidence type="ECO:0000256" key="8">
    <source>
        <dbReference type="SAM" id="SignalP"/>
    </source>
</evidence>
<feature type="domain" description="Beta-hexosaminidase eukaryotic type N-terminal" evidence="10">
    <location>
        <begin position="36"/>
        <end position="156"/>
    </location>
</feature>
<dbReference type="InterPro" id="IPR015883">
    <property type="entry name" value="Glyco_hydro_20_cat"/>
</dbReference>
<sequence length="891" mass="99306">MPSIFSLLSTLSLLVSIFAVLSLSSTSKSDDSLTYIWPLPSESTSGDDTLFVDPDLSLSFDGRSGIVIDGFRRYKSLIFNYAQKVSRISPLRRLVFDISVLEVIVDSDSEDLQLGVDERYTLQIGKRDARSIVGVAKIEANTVYGALRGLETFSQLCVFDYESEAVQIVKAPWYIRDEPRFVYRGLLVDSSRHYLPIDVIKQIIDSMSYAKFNVLHWHIIDEESFPLEVPSYPYLWKGAYSRWERYTVEDANEIVNFAKKRGIHVMAEIDIPGHAESWGAGYPDLWPSPSCREPLDVAKNFTFDVVSGILTDLRKIFPFELFHLGGDEVHTDCWSSTPHISQWLRDHNLTPKDAYKYFVLRAQELAISKGWTPVNWEETFNSFAPNLSPRTVVHNWLGPGVCPKAVAKGFRCIFSNQGVWYLDHLDVPWDSVYNAEPLEGINDVSGQKLVLGGEVCMWGETADTSDVQQTIWPRAAAAAERLWSRREAISGGNVNETALPRYKIFWLDFVKFVDGCLGGGGSGCEGLAGRSQRAVSGGAIAFGSGHVLPVLVICALFTETKGAASPCEKSDPRYSLGIYVMRSRQNSQVKITQTIERHYRVISKLELKVPERLLRFPDVHINIFSGVDINYDQQVKTGKLCSSSYSGMAERGVCVKLLIDRQNNKVLFAEGGKDFVDFLFGIFSLPLGTLVALLSKEAMAGCLGNLYSSIATLGDDYFHSKLQKDSLLKPRSSVVWTLPLLQIAEEAPAASNSTAKKLYTCSQRHSNIFESVNNYVSDSKGTACPHCCRPMSSEIACVRSKAESQVEPSSCGYVKGLVTYMIMDDLVVKSMSSISTFTLLNKFKVKDVASLQEQEVQLGLHEGLALIKASLESKDILTKVFLKKKIPMNLK</sequence>
<proteinExistence type="inferred from homology"/>
<dbReference type="GO" id="GO:0004563">
    <property type="term" value="F:beta-N-acetylhexosaminidase activity"/>
    <property type="evidence" value="ECO:0007669"/>
    <property type="project" value="UniProtKB-EC"/>
</dbReference>
<reference evidence="11" key="1">
    <citation type="submission" date="2023-05" db="EMBL/GenBank/DDBJ databases">
        <title>Nepenthes gracilis genome sequencing.</title>
        <authorList>
            <person name="Fukushima K."/>
        </authorList>
    </citation>
    <scope>NUCLEOTIDE SEQUENCE</scope>
    <source>
        <strain evidence="11">SING2019-196</strain>
    </source>
</reference>
<dbReference type="Pfam" id="PF05056">
    <property type="entry name" value="DUF674"/>
    <property type="match status" value="1"/>
</dbReference>
<keyword evidence="4" id="KW-0378">Hydrolase</keyword>
<evidence type="ECO:0000259" key="10">
    <source>
        <dbReference type="Pfam" id="PF14845"/>
    </source>
</evidence>
<dbReference type="EMBL" id="BSYO01000012">
    <property type="protein sequence ID" value="GMH13344.1"/>
    <property type="molecule type" value="Genomic_DNA"/>
</dbReference>
<dbReference type="EC" id="3.2.1.52" evidence="3"/>
<dbReference type="SUPFAM" id="SSF51445">
    <property type="entry name" value="(Trans)glycosidases"/>
    <property type="match status" value="1"/>
</dbReference>
<dbReference type="InterPro" id="IPR025705">
    <property type="entry name" value="Beta_hexosaminidase_sua/sub"/>
</dbReference>
<evidence type="ECO:0000256" key="4">
    <source>
        <dbReference type="ARBA" id="ARBA00022801"/>
    </source>
</evidence>
<evidence type="ECO:0000313" key="12">
    <source>
        <dbReference type="Proteomes" id="UP001279734"/>
    </source>
</evidence>
<feature type="signal peptide" evidence="8">
    <location>
        <begin position="1"/>
        <end position="29"/>
    </location>
</feature>
<dbReference type="PANTHER" id="PTHR22600">
    <property type="entry name" value="BETA-HEXOSAMINIDASE"/>
    <property type="match status" value="1"/>
</dbReference>
<keyword evidence="5" id="KW-0325">Glycoprotein</keyword>
<evidence type="ECO:0000256" key="1">
    <source>
        <dbReference type="ARBA" id="ARBA00001231"/>
    </source>
</evidence>
<comment type="catalytic activity">
    <reaction evidence="1">
        <text>Hydrolysis of terminal non-reducing N-acetyl-D-hexosamine residues in N-acetyl-beta-D-hexosaminides.</text>
        <dbReference type="EC" id="3.2.1.52"/>
    </reaction>
</comment>
<name>A0AAD3SMB6_NEPGR</name>
<evidence type="ECO:0000259" key="9">
    <source>
        <dbReference type="Pfam" id="PF00728"/>
    </source>
</evidence>
<keyword evidence="6" id="KW-0326">Glycosidase</keyword>
<dbReference type="GO" id="GO:0005975">
    <property type="term" value="P:carbohydrate metabolic process"/>
    <property type="evidence" value="ECO:0007669"/>
    <property type="project" value="InterPro"/>
</dbReference>
<dbReference type="Pfam" id="PF14845">
    <property type="entry name" value="Glycohydro_20b2"/>
    <property type="match status" value="1"/>
</dbReference>
<keyword evidence="8" id="KW-0732">Signal</keyword>
<evidence type="ECO:0000313" key="11">
    <source>
        <dbReference type="EMBL" id="GMH13344.1"/>
    </source>
</evidence>
<comment type="caution">
    <text evidence="11">The sequence shown here is derived from an EMBL/GenBank/DDBJ whole genome shotgun (WGS) entry which is preliminary data.</text>
</comment>
<dbReference type="Gene3D" id="3.20.20.80">
    <property type="entry name" value="Glycosidases"/>
    <property type="match status" value="1"/>
</dbReference>
<comment type="similarity">
    <text evidence="2">Belongs to the glycosyl hydrolase 20 family.</text>
</comment>
<evidence type="ECO:0000256" key="3">
    <source>
        <dbReference type="ARBA" id="ARBA00012663"/>
    </source>
</evidence>
<feature type="chain" id="PRO_5042192532" description="beta-N-acetylhexosaminidase" evidence="8">
    <location>
        <begin position="30"/>
        <end position="891"/>
    </location>
</feature>
<evidence type="ECO:0000256" key="7">
    <source>
        <dbReference type="PIRSR" id="PIRSR625705-1"/>
    </source>
</evidence>
<dbReference type="GO" id="GO:0030203">
    <property type="term" value="P:glycosaminoglycan metabolic process"/>
    <property type="evidence" value="ECO:0007669"/>
    <property type="project" value="TreeGrafter"/>
</dbReference>
<feature type="active site" description="Proton donor" evidence="7">
    <location>
        <position position="328"/>
    </location>
</feature>
<dbReference type="InterPro" id="IPR029018">
    <property type="entry name" value="Hex-like_dom2"/>
</dbReference>
<accession>A0AAD3SMB6</accession>
<dbReference type="PANTHER" id="PTHR22600:SF40">
    <property type="entry name" value="BETA-HEXOSAMINIDASE 1"/>
    <property type="match status" value="1"/>
</dbReference>
<evidence type="ECO:0000256" key="6">
    <source>
        <dbReference type="ARBA" id="ARBA00023295"/>
    </source>
</evidence>
<dbReference type="GO" id="GO:0016020">
    <property type="term" value="C:membrane"/>
    <property type="evidence" value="ECO:0007669"/>
    <property type="project" value="TreeGrafter"/>
</dbReference>
<dbReference type="SUPFAM" id="SSF55545">
    <property type="entry name" value="beta-N-acetylhexosaminidase-like domain"/>
    <property type="match status" value="1"/>
</dbReference>
<protein>
    <recommendedName>
        <fullName evidence="3">beta-N-acetylhexosaminidase</fullName>
        <ecNumber evidence="3">3.2.1.52</ecNumber>
    </recommendedName>
</protein>
<dbReference type="PRINTS" id="PR00738">
    <property type="entry name" value="GLHYDRLASE20"/>
</dbReference>
<dbReference type="Proteomes" id="UP001279734">
    <property type="component" value="Unassembled WGS sequence"/>
</dbReference>
<dbReference type="AlphaFoldDB" id="A0AAD3SMB6"/>
<dbReference type="InterPro" id="IPR029019">
    <property type="entry name" value="HEX_eukaryotic_N"/>
</dbReference>
<organism evidence="11 12">
    <name type="scientific">Nepenthes gracilis</name>
    <name type="common">Slender pitcher plant</name>
    <dbReference type="NCBI Taxonomy" id="150966"/>
    <lineage>
        <taxon>Eukaryota</taxon>
        <taxon>Viridiplantae</taxon>
        <taxon>Streptophyta</taxon>
        <taxon>Embryophyta</taxon>
        <taxon>Tracheophyta</taxon>
        <taxon>Spermatophyta</taxon>
        <taxon>Magnoliopsida</taxon>
        <taxon>eudicotyledons</taxon>
        <taxon>Gunneridae</taxon>
        <taxon>Pentapetalae</taxon>
        <taxon>Caryophyllales</taxon>
        <taxon>Nepenthaceae</taxon>
        <taxon>Nepenthes</taxon>
    </lineage>
</organism>
<keyword evidence="12" id="KW-1185">Reference proteome</keyword>
<evidence type="ECO:0000256" key="2">
    <source>
        <dbReference type="ARBA" id="ARBA00006285"/>
    </source>
</evidence>
<feature type="domain" description="Glycoside hydrolase family 20 catalytic" evidence="9">
    <location>
        <begin position="181"/>
        <end position="485"/>
    </location>
</feature>
<dbReference type="Pfam" id="PF00728">
    <property type="entry name" value="Glyco_hydro_20"/>
    <property type="match status" value="1"/>
</dbReference>
<gene>
    <name evidence="11" type="ORF">Nepgr_015185</name>
</gene>
<dbReference type="InterPro" id="IPR017853">
    <property type="entry name" value="GH"/>
</dbReference>